<accession>A0A5N6T9A7</accession>
<evidence type="ECO:0000313" key="3">
    <source>
        <dbReference type="Proteomes" id="UP000325672"/>
    </source>
</evidence>
<dbReference type="EMBL" id="ML743553">
    <property type="protein sequence ID" value="KAE8142876.1"/>
    <property type="molecule type" value="Genomic_DNA"/>
</dbReference>
<organism evidence="2 3">
    <name type="scientific">Aspergillus pseudotamarii</name>
    <dbReference type="NCBI Taxonomy" id="132259"/>
    <lineage>
        <taxon>Eukaryota</taxon>
        <taxon>Fungi</taxon>
        <taxon>Dikarya</taxon>
        <taxon>Ascomycota</taxon>
        <taxon>Pezizomycotina</taxon>
        <taxon>Eurotiomycetes</taxon>
        <taxon>Eurotiomycetidae</taxon>
        <taxon>Eurotiales</taxon>
        <taxon>Aspergillaceae</taxon>
        <taxon>Aspergillus</taxon>
        <taxon>Aspergillus subgen. Circumdati</taxon>
    </lineage>
</organism>
<evidence type="ECO:0000313" key="2">
    <source>
        <dbReference type="EMBL" id="KAE8142876.1"/>
    </source>
</evidence>
<dbReference type="SUPFAM" id="SSF53474">
    <property type="entry name" value="alpha/beta-Hydrolases"/>
    <property type="match status" value="1"/>
</dbReference>
<sequence length="140" mass="14996">MSGQPCGSAAVDYWAYSYRDDPVLAGLVSHSGTVDSFPANSPELSVQHWEEITSSMGCKLGDVLGCMKTQSAAALLTASGKVKLPVASIAARTQPAFQPTMDSVTVFSDYRLLARTERFAHLPYLAGHSHNEADLYKISA</sequence>
<dbReference type="Proteomes" id="UP000325672">
    <property type="component" value="Unassembled WGS sequence"/>
</dbReference>
<dbReference type="InterPro" id="IPR029058">
    <property type="entry name" value="AB_hydrolase_fold"/>
</dbReference>
<name>A0A5N6T9A7_ASPPS</name>
<protein>
    <recommendedName>
        <fullName evidence="1">Carboxylesterase type B domain-containing protein</fullName>
    </recommendedName>
</protein>
<dbReference type="Gene3D" id="3.40.50.1820">
    <property type="entry name" value="alpha/beta hydrolase"/>
    <property type="match status" value="1"/>
</dbReference>
<reference evidence="2 3" key="1">
    <citation type="submission" date="2019-04" db="EMBL/GenBank/DDBJ databases">
        <title>Friends and foes A comparative genomics study of 23 Aspergillus species from section Flavi.</title>
        <authorList>
            <consortium name="DOE Joint Genome Institute"/>
            <person name="Kjaerbolling I."/>
            <person name="Vesth T."/>
            <person name="Frisvad J.C."/>
            <person name="Nybo J.L."/>
            <person name="Theobald S."/>
            <person name="Kildgaard S."/>
            <person name="Isbrandt T."/>
            <person name="Kuo A."/>
            <person name="Sato A."/>
            <person name="Lyhne E.K."/>
            <person name="Kogle M.E."/>
            <person name="Wiebenga A."/>
            <person name="Kun R.S."/>
            <person name="Lubbers R.J."/>
            <person name="Makela M.R."/>
            <person name="Barry K."/>
            <person name="Chovatia M."/>
            <person name="Clum A."/>
            <person name="Daum C."/>
            <person name="Haridas S."/>
            <person name="He G."/>
            <person name="LaButti K."/>
            <person name="Lipzen A."/>
            <person name="Mondo S."/>
            <person name="Riley R."/>
            <person name="Salamov A."/>
            <person name="Simmons B.A."/>
            <person name="Magnuson J.K."/>
            <person name="Henrissat B."/>
            <person name="Mortensen U.H."/>
            <person name="Larsen T.O."/>
            <person name="Devries R.P."/>
            <person name="Grigoriev I.V."/>
            <person name="Machida M."/>
            <person name="Baker S.E."/>
            <person name="Andersen M.R."/>
        </authorList>
    </citation>
    <scope>NUCLEOTIDE SEQUENCE [LARGE SCALE GENOMIC DNA]</scope>
    <source>
        <strain evidence="2 3">CBS 117625</strain>
    </source>
</reference>
<dbReference type="InterPro" id="IPR002018">
    <property type="entry name" value="CarbesteraseB"/>
</dbReference>
<feature type="domain" description="Carboxylesterase type B" evidence="1">
    <location>
        <begin position="2"/>
        <end position="135"/>
    </location>
</feature>
<dbReference type="Pfam" id="PF00135">
    <property type="entry name" value="COesterase"/>
    <property type="match status" value="1"/>
</dbReference>
<dbReference type="AlphaFoldDB" id="A0A5N6T9A7"/>
<proteinExistence type="predicted"/>
<evidence type="ECO:0000259" key="1">
    <source>
        <dbReference type="Pfam" id="PF00135"/>
    </source>
</evidence>
<gene>
    <name evidence="2" type="ORF">BDV38DRAFT_277689</name>
</gene>
<dbReference type="GeneID" id="43642752"/>
<keyword evidence="3" id="KW-1185">Reference proteome</keyword>
<dbReference type="OrthoDB" id="408631at2759"/>
<dbReference type="RefSeq" id="XP_031918939.1">
    <property type="nucleotide sequence ID" value="XM_032058542.1"/>
</dbReference>